<dbReference type="SMART" id="SM00633">
    <property type="entry name" value="Glyco_10"/>
    <property type="match status" value="1"/>
</dbReference>
<dbReference type="InterPro" id="IPR044846">
    <property type="entry name" value="GH10"/>
</dbReference>
<dbReference type="EMBL" id="OU466863">
    <property type="protein sequence ID" value="CAH2076968.1"/>
    <property type="molecule type" value="Genomic_DNA"/>
</dbReference>
<dbReference type="InterPro" id="IPR017853">
    <property type="entry name" value="GH"/>
</dbReference>
<name>A0AAU9SWW4_THLAR</name>
<keyword evidence="6" id="KW-0326">Glycosidase</keyword>
<dbReference type="InterPro" id="IPR008979">
    <property type="entry name" value="Galactose-bd-like_sf"/>
</dbReference>
<dbReference type="PANTHER" id="PTHR31490">
    <property type="entry name" value="GLYCOSYL HYDROLASE"/>
    <property type="match status" value="1"/>
</dbReference>
<organism evidence="9 10">
    <name type="scientific">Thlaspi arvense</name>
    <name type="common">Field penny-cress</name>
    <dbReference type="NCBI Taxonomy" id="13288"/>
    <lineage>
        <taxon>Eukaryota</taxon>
        <taxon>Viridiplantae</taxon>
        <taxon>Streptophyta</taxon>
        <taxon>Embryophyta</taxon>
        <taxon>Tracheophyta</taxon>
        <taxon>Spermatophyta</taxon>
        <taxon>Magnoliopsida</taxon>
        <taxon>eudicotyledons</taxon>
        <taxon>Gunneridae</taxon>
        <taxon>Pentapetalae</taxon>
        <taxon>rosids</taxon>
        <taxon>malvids</taxon>
        <taxon>Brassicales</taxon>
        <taxon>Brassicaceae</taxon>
        <taxon>Thlaspideae</taxon>
        <taxon>Thlaspi</taxon>
    </lineage>
</organism>
<accession>A0AAU9SWW4</accession>
<dbReference type="SUPFAM" id="SSF51445">
    <property type="entry name" value="(Trans)glycosidases"/>
    <property type="match status" value="3"/>
</dbReference>
<keyword evidence="7" id="KW-0624">Polysaccharide degradation</keyword>
<evidence type="ECO:0000259" key="8">
    <source>
        <dbReference type="PROSITE" id="PS51760"/>
    </source>
</evidence>
<gene>
    <name evidence="9" type="ORF">TAV2_LOCUS24310</name>
</gene>
<dbReference type="Gene3D" id="3.20.20.80">
    <property type="entry name" value="Glycosidases"/>
    <property type="match status" value="3"/>
</dbReference>
<keyword evidence="4" id="KW-0378">Hydrolase</keyword>
<proteinExistence type="inferred from homology"/>
<comment type="similarity">
    <text evidence="1">Belongs to the glycosyl hydrolase 10 (cellulase F) family.</text>
</comment>
<dbReference type="PROSITE" id="PS51760">
    <property type="entry name" value="GH10_2"/>
    <property type="match status" value="3"/>
</dbReference>
<dbReference type="Proteomes" id="UP000836841">
    <property type="component" value="Chromosome 7"/>
</dbReference>
<dbReference type="SUPFAM" id="SSF49785">
    <property type="entry name" value="Galactose-binding domain-like"/>
    <property type="match status" value="2"/>
</dbReference>
<evidence type="ECO:0000256" key="2">
    <source>
        <dbReference type="ARBA" id="ARBA00022651"/>
    </source>
</evidence>
<dbReference type="GO" id="GO:0045493">
    <property type="term" value="P:xylan catabolic process"/>
    <property type="evidence" value="ECO:0007669"/>
    <property type="project" value="UniProtKB-KW"/>
</dbReference>
<feature type="domain" description="GH10" evidence="8">
    <location>
        <begin position="785"/>
        <end position="1081"/>
    </location>
</feature>
<evidence type="ECO:0000313" key="9">
    <source>
        <dbReference type="EMBL" id="CAH2076968.1"/>
    </source>
</evidence>
<dbReference type="InterPro" id="IPR003305">
    <property type="entry name" value="CenC_carb-bd"/>
</dbReference>
<evidence type="ECO:0000256" key="4">
    <source>
        <dbReference type="ARBA" id="ARBA00022801"/>
    </source>
</evidence>
<evidence type="ECO:0000256" key="3">
    <source>
        <dbReference type="ARBA" id="ARBA00022737"/>
    </source>
</evidence>
<dbReference type="InterPro" id="IPR001000">
    <property type="entry name" value="GH10_dom"/>
</dbReference>
<evidence type="ECO:0000256" key="5">
    <source>
        <dbReference type="ARBA" id="ARBA00023277"/>
    </source>
</evidence>
<feature type="domain" description="GH10" evidence="8">
    <location>
        <begin position="246"/>
        <end position="538"/>
    </location>
</feature>
<evidence type="ECO:0000256" key="7">
    <source>
        <dbReference type="ARBA" id="ARBA00023326"/>
    </source>
</evidence>
<protein>
    <recommendedName>
        <fullName evidence="8">GH10 domain-containing protein</fullName>
    </recommendedName>
</protein>
<keyword evidence="5" id="KW-0119">Carbohydrate metabolism</keyword>
<keyword evidence="3" id="KW-0677">Repeat</keyword>
<feature type="domain" description="GH10" evidence="8">
    <location>
        <begin position="1363"/>
        <end position="1662"/>
    </location>
</feature>
<dbReference type="FunFam" id="3.20.20.80:FF:000104">
    <property type="entry name" value="Endo-1,4-beta-xylanase A"/>
    <property type="match status" value="1"/>
</dbReference>
<evidence type="ECO:0000313" key="10">
    <source>
        <dbReference type="Proteomes" id="UP000836841"/>
    </source>
</evidence>
<dbReference type="PANTHER" id="PTHR31490:SF2">
    <property type="entry name" value="GLYCOSYL HYDROLASE FAMILY 10 PROTEIN"/>
    <property type="match status" value="1"/>
</dbReference>
<reference evidence="9 10" key="1">
    <citation type="submission" date="2022-03" db="EMBL/GenBank/DDBJ databases">
        <authorList>
            <person name="Nunn A."/>
            <person name="Chopra R."/>
            <person name="Nunn A."/>
            <person name="Contreras Garrido A."/>
        </authorList>
    </citation>
    <scope>NUCLEOTIDE SEQUENCE [LARGE SCALE GENOMIC DNA]</scope>
</reference>
<evidence type="ECO:0000256" key="1">
    <source>
        <dbReference type="ARBA" id="ARBA00007495"/>
    </source>
</evidence>
<dbReference type="Pfam" id="PF00331">
    <property type="entry name" value="Glyco_hydro_10"/>
    <property type="match status" value="3"/>
</dbReference>
<keyword evidence="10" id="KW-1185">Reference proteome</keyword>
<sequence length="1731" mass="196635">MTFTIYIYLPGKTHKRNNSSSSVCKFDFTMKRLLLLLALCSLSLSRFESKFVPYDYSATIECLEKPIKPQYNGGIIVNPDLRDGPQAWSPFGNAKVEFREIGRDNFVVARERKQPYDSVSQKVYLEKGLLYTFSAWLQVNKGKAPVKAVFKKNGEYKLAGSVVAESKCWSMLKGGLTVDESGPAELYFESEDTTVEIWVDSVSLQPFTQEEWNTHHELSIQKERKRTVRVRAVNSKGEPIPKATISVEQRKLGFPFGCEVEKNILESQAYQKWFTQRFTVTTFANEMKWYSTEVARGKEDYSTADAMLRFFKKHGVAVRGHNIVWNDPKYQPNWLNSLSGREFYNAVKQRVFSVASRYKGQLASWDVVNENLHFNFFEDKMGPNASYNIYKMAQAFDPTATKFINEYNTLEEPRDLDSCPSRYLQKLRELKSIRVRGNISLGIGLESHFKTPNIPYMRSALDTLGATGLPIWLTEVDVEAPPNVQAKYFEQVLREGHAHPQVKGMVMWAGYSPTGCYRMCLTDGKFKNLPTGEVVDRLVHEWGGFRRQTKGVTDADGFFEASLFHGHYDLKIAHPLTNSKASHSFKLTSDDSLVNTQPSSFVFRCLENPNKPQYNGGIIVNPDLQNGTQGWSQFGTAKVDFREFGGNRFVVARERNQSNDSVSQKVYLEKGLFYTFSAWLQVSNGNASVMAVFKKNGEDKYAGSVVAESKCWSMLKGGLTVDESGPAELYFQSEDTTVEIWVDSVSLQPFAEKEWYSHHEQSIQKARKGTVRIRAVNSKGEPVPNATVSVVQNRLGFPFGCAVEKNILGNQAYQNWFTQRFTVTTFGNEMKWYSNERIRGREVYTDADAMLRFFKQHGVAVRGHNILWDDPKYQPQWVNSLSSNDLFNAMKRRVFSVVSRYKGQLASWDVVNENLHFNFFESKLGPKISYNIFAEAHANDPRTTMFMNEFNTLEQPKDLASSPARYLQKLRELQSIRVRGNIPLGIGLESHFGTPNIPYMRSALDTLAATGLPIWLTEVDVDAPDNVRAKYFEQVLREGHAHPQVKGMVTWTGYSPSGCYRMCLTDGNFKNLPTGDVVDKLLREWGGFRGQTTGVTDADGFFEASLFHGDYDLNIAHPIINSTANQSFNLTSVDPQPFVFPLELERLPVFLAVGQVELRRKMKNINNGFFLCMLLLLLCFVHSGTAIDPFSHSNSLKTECVMKPPRSSETQGILLPSRSVEDDSDQEWEIDGNGGIREMAQSIQLQQGNIYSFSAWVKLREGNDKKVGVVFRTENGRLVHGGEVRAKQRCWSLLKGGIVPDVSGFVDIFLKSEDREAKISANNVSLKKFSKVEWRLKQDQLIEKIRKSKVRFEVTYQNKTAVKGALISLEQTKPSFLLGCAMNFRILQSEGYRKWFASRFKITSFTNEMKWYATEKARGQENYTVADSMLKFAEENGILVRGHTVLWDNPRMQPSWVQKIKDPEDVMNVTLNRINSVMKRYKGKLTGWDVVNENVHWDYFEKMLGVNASSRFYNLASKLDPDVTLFVNEYNAIENPKEATVTPIKVKKKMEEILAFPGNMNINGAIGAQGHFSPTQPNLAYMRSALDTLGSLGLPIWLTELDMPKCPNQAKYMEDVLREAYSHPAVKGIIIFAGPEVSGFDKLTLADKDFNNTETGDVIDKFLKEWQQNTSEIRKIFTADPENEEEDVSLLHGHYNMNVSHPWMKNLSTSSSLEVATEMGQRQVVRVVINA</sequence>
<evidence type="ECO:0000256" key="6">
    <source>
        <dbReference type="ARBA" id="ARBA00023295"/>
    </source>
</evidence>
<dbReference type="Gene3D" id="2.60.120.260">
    <property type="entry name" value="Galactose-binding domain-like"/>
    <property type="match status" value="2"/>
</dbReference>
<dbReference type="Pfam" id="PF02018">
    <property type="entry name" value="CBM_4_9"/>
    <property type="match status" value="2"/>
</dbReference>
<keyword evidence="2" id="KW-0858">Xylan degradation</keyword>
<dbReference type="GO" id="GO:0031176">
    <property type="term" value="F:endo-1,4-beta-xylanase activity"/>
    <property type="evidence" value="ECO:0007669"/>
    <property type="project" value="UniProtKB-ARBA"/>
</dbReference>